<reference evidence="1" key="2">
    <citation type="journal article" date="2015" name="Fish Shellfish Immunol.">
        <title>Early steps in the European eel (Anguilla anguilla)-Vibrio vulnificus interaction in the gills: Role of the RtxA13 toxin.</title>
        <authorList>
            <person name="Callol A."/>
            <person name="Pajuelo D."/>
            <person name="Ebbesson L."/>
            <person name="Teles M."/>
            <person name="MacKenzie S."/>
            <person name="Amaro C."/>
        </authorList>
    </citation>
    <scope>NUCLEOTIDE SEQUENCE</scope>
</reference>
<evidence type="ECO:0000313" key="1">
    <source>
        <dbReference type="EMBL" id="JAH74218.1"/>
    </source>
</evidence>
<organism evidence="1">
    <name type="scientific">Anguilla anguilla</name>
    <name type="common">European freshwater eel</name>
    <name type="synonym">Muraena anguilla</name>
    <dbReference type="NCBI Taxonomy" id="7936"/>
    <lineage>
        <taxon>Eukaryota</taxon>
        <taxon>Metazoa</taxon>
        <taxon>Chordata</taxon>
        <taxon>Craniata</taxon>
        <taxon>Vertebrata</taxon>
        <taxon>Euteleostomi</taxon>
        <taxon>Actinopterygii</taxon>
        <taxon>Neopterygii</taxon>
        <taxon>Teleostei</taxon>
        <taxon>Anguilliformes</taxon>
        <taxon>Anguillidae</taxon>
        <taxon>Anguilla</taxon>
    </lineage>
</organism>
<reference evidence="1" key="1">
    <citation type="submission" date="2014-11" db="EMBL/GenBank/DDBJ databases">
        <authorList>
            <person name="Amaro Gonzalez C."/>
        </authorList>
    </citation>
    <scope>NUCLEOTIDE SEQUENCE</scope>
</reference>
<dbReference type="AlphaFoldDB" id="A0A0E9VAH7"/>
<proteinExistence type="predicted"/>
<sequence length="26" mass="2889">MFTMVTVPRMSSTLDPSRTLHIPASL</sequence>
<protein>
    <submittedName>
        <fullName evidence="1">Uncharacterized protein</fullName>
    </submittedName>
</protein>
<name>A0A0E9VAH7_ANGAN</name>
<accession>A0A0E9VAH7</accession>
<dbReference type="EMBL" id="GBXM01034359">
    <property type="protein sequence ID" value="JAH74218.1"/>
    <property type="molecule type" value="Transcribed_RNA"/>
</dbReference>